<dbReference type="EMBL" id="AYYI01000009">
    <property type="protein sequence ID" value="KRM99638.1"/>
    <property type="molecule type" value="Genomic_DNA"/>
</dbReference>
<dbReference type="Gene3D" id="1.10.287.1080">
    <property type="entry name" value="MazG-like"/>
    <property type="match status" value="1"/>
</dbReference>
<evidence type="ECO:0000313" key="2">
    <source>
        <dbReference type="EMBL" id="KRM99638.1"/>
    </source>
</evidence>
<dbReference type="PATRIC" id="fig|1423796.3.peg.2225"/>
<comment type="caution">
    <text evidence="2">The sequence shown here is derived from an EMBL/GenBank/DDBJ whole genome shotgun (WGS) entry which is preliminary data.</text>
</comment>
<dbReference type="InterPro" id="IPR011379">
    <property type="entry name" value="MazG-related_GP37"/>
</dbReference>
<evidence type="ECO:0000313" key="3">
    <source>
        <dbReference type="Proteomes" id="UP000051638"/>
    </source>
</evidence>
<organism evidence="2 3">
    <name type="scientific">Loigolactobacillus rennini DSM 20253</name>
    <dbReference type="NCBI Taxonomy" id="1423796"/>
    <lineage>
        <taxon>Bacteria</taxon>
        <taxon>Bacillati</taxon>
        <taxon>Bacillota</taxon>
        <taxon>Bacilli</taxon>
        <taxon>Lactobacillales</taxon>
        <taxon>Lactobacillaceae</taxon>
        <taxon>Loigolactobacillus</taxon>
    </lineage>
</organism>
<dbReference type="SUPFAM" id="SSF101386">
    <property type="entry name" value="all-alpha NTP pyrophosphatases"/>
    <property type="match status" value="1"/>
</dbReference>
<feature type="domain" description="NTP pyrophosphohydrolase MazG-like" evidence="1">
    <location>
        <begin position="24"/>
        <end position="90"/>
    </location>
</feature>
<protein>
    <recommendedName>
        <fullName evidence="1">NTP pyrophosphohydrolase MazG-like domain-containing protein</fullName>
    </recommendedName>
</protein>
<reference evidence="2 3" key="1">
    <citation type="journal article" date="2015" name="Genome Announc.">
        <title>Expanding the biotechnology potential of lactobacilli through comparative genomics of 213 strains and associated genera.</title>
        <authorList>
            <person name="Sun Z."/>
            <person name="Harris H.M."/>
            <person name="McCann A."/>
            <person name="Guo C."/>
            <person name="Argimon S."/>
            <person name="Zhang W."/>
            <person name="Yang X."/>
            <person name="Jeffery I.B."/>
            <person name="Cooney J.C."/>
            <person name="Kagawa T.F."/>
            <person name="Liu W."/>
            <person name="Song Y."/>
            <person name="Salvetti E."/>
            <person name="Wrobel A."/>
            <person name="Rasinkangas P."/>
            <person name="Parkhill J."/>
            <person name="Rea M.C."/>
            <person name="O'Sullivan O."/>
            <person name="Ritari J."/>
            <person name="Douillard F.P."/>
            <person name="Paul Ross R."/>
            <person name="Yang R."/>
            <person name="Briner A.E."/>
            <person name="Felis G.E."/>
            <person name="de Vos W.M."/>
            <person name="Barrangou R."/>
            <person name="Klaenhammer T.R."/>
            <person name="Caufield P.W."/>
            <person name="Cui Y."/>
            <person name="Zhang H."/>
            <person name="O'Toole P.W."/>
        </authorList>
    </citation>
    <scope>NUCLEOTIDE SEQUENCE [LARGE SCALE GENOMIC DNA]</scope>
    <source>
        <strain evidence="2 3">DSM 20253</strain>
    </source>
</reference>
<dbReference type="AlphaFoldDB" id="A0A0R2DFX8"/>
<dbReference type="CDD" id="cd11541">
    <property type="entry name" value="NTP-PPase_u4"/>
    <property type="match status" value="1"/>
</dbReference>
<dbReference type="InterPro" id="IPR004518">
    <property type="entry name" value="MazG-like_dom"/>
</dbReference>
<evidence type="ECO:0000259" key="1">
    <source>
        <dbReference type="Pfam" id="PF03819"/>
    </source>
</evidence>
<dbReference type="STRING" id="1423796.FC24_GL002193"/>
<dbReference type="Proteomes" id="UP000051638">
    <property type="component" value="Unassembled WGS sequence"/>
</dbReference>
<name>A0A0R2DFX8_9LACO</name>
<dbReference type="PIRSF" id="PIRSF006639">
    <property type="entry name" value="UCP006639_pph"/>
    <property type="match status" value="1"/>
</dbReference>
<gene>
    <name evidence="2" type="ORF">FC24_GL002193</name>
</gene>
<keyword evidence="3" id="KW-1185">Reference proteome</keyword>
<sequence length="100" mass="11502">MKFNDYQKLANQTLLGNEQVLTNCALGLASESGEVIDLIKKYTFNAEQLDRDELIQEMGDVLWYLSQVAQWANIPFEEVAQQNITKLNTRFGKQLHLPEK</sequence>
<dbReference type="OrthoDB" id="350573at2"/>
<dbReference type="Pfam" id="PF03819">
    <property type="entry name" value="MazG"/>
    <property type="match status" value="1"/>
</dbReference>
<dbReference type="RefSeq" id="WP_057873136.1">
    <property type="nucleotide sequence ID" value="NZ_AYYI01000009.1"/>
</dbReference>
<accession>A0A0R2DFX8</accession>
<proteinExistence type="predicted"/>